<evidence type="ECO:0000313" key="3">
    <source>
        <dbReference type="EMBL" id="OWJ82088.1"/>
    </source>
</evidence>
<evidence type="ECO:0000313" key="5">
    <source>
        <dbReference type="Proteomes" id="UP000214673"/>
    </source>
</evidence>
<comment type="caution">
    <text evidence="3">The sequence shown here is derived from an EMBL/GenBank/DDBJ whole genome shotgun (WGS) entry which is preliminary data.</text>
</comment>
<dbReference type="RefSeq" id="WP_051930539.1">
    <property type="nucleotide sequence ID" value="NZ_CALUEG010000049.1"/>
</dbReference>
<dbReference type="Proteomes" id="UP000214673">
    <property type="component" value="Unassembled WGS sequence"/>
</dbReference>
<dbReference type="InterPro" id="IPR024455">
    <property type="entry name" value="Phage_capsid"/>
</dbReference>
<sequence>MVPTEILMEARALTTTTPAGPAAGNLIGTTMGPLMDRRRSALKVEDMGATVLRSLSGNFDLPRLAGSGIAGWVAEHAPVSRSNARFGKASMSPKTVAAEYEVSRRLLL</sequence>
<dbReference type="EMBL" id="NIPV01000002">
    <property type="protein sequence ID" value="OWJ80051.1"/>
    <property type="molecule type" value="Genomic_DNA"/>
</dbReference>
<protein>
    <submittedName>
        <fullName evidence="3">Phage major capsid protein</fullName>
    </submittedName>
</protein>
<accession>A0A212AKQ6</accession>
<evidence type="ECO:0000256" key="1">
    <source>
        <dbReference type="ARBA" id="ARBA00004328"/>
    </source>
</evidence>
<gene>
    <name evidence="3" type="ORF">CDV52_15465</name>
    <name evidence="2" type="ORF">CDV53_00010</name>
</gene>
<name>A0A212AKQ6_9RHOB</name>
<dbReference type="NCBIfam" id="TIGR01554">
    <property type="entry name" value="major_cap_HK97"/>
    <property type="match status" value="1"/>
</dbReference>
<reference evidence="4" key="2">
    <citation type="submission" date="2016-11" db="EMBL/GenBank/DDBJ databases">
        <title>Comparison of Traditional DNA-DNA Hybridization with In Silico Genomic Analysis.</title>
        <authorList>
            <person name="Nicholson A.C."/>
            <person name="Humrighouse B.W."/>
            <person name="Graziano J."/>
            <person name="Lasker B."/>
            <person name="Whitney A.M."/>
            <person name="Mcquiston J.R."/>
            <person name="Bell M."/>
        </authorList>
    </citation>
    <scope>NUCLEOTIDE SEQUENCE [LARGE SCALE GENOMIC DNA]</scope>
    <source>
        <strain evidence="4">H2381</strain>
    </source>
</reference>
<dbReference type="AlphaFoldDB" id="A0A212AKQ6"/>
<organism evidence="3 4">
    <name type="scientific">Haematobacter missouriensis</name>
    <dbReference type="NCBI Taxonomy" id="366616"/>
    <lineage>
        <taxon>Bacteria</taxon>
        <taxon>Pseudomonadati</taxon>
        <taxon>Pseudomonadota</taxon>
        <taxon>Alphaproteobacteria</taxon>
        <taxon>Rhodobacterales</taxon>
        <taxon>Paracoccaceae</taxon>
        <taxon>Haematobacter</taxon>
    </lineage>
</organism>
<proteinExistence type="predicted"/>
<reference evidence="3 5" key="1">
    <citation type="submission" date="2016-11" db="EMBL/GenBank/DDBJ databases">
        <title>Comparison of Traditional DNA-DNA Hybridization with In Silico Genomic Analysis.</title>
        <authorList>
            <person name="Nicholson A.C."/>
            <person name="Sammons S."/>
            <person name="Humrighouse B.W."/>
            <person name="Graziano J."/>
            <person name="Lasker B."/>
            <person name="Whitney A.M."/>
            <person name="Mcquiston J.R."/>
        </authorList>
    </citation>
    <scope>NUCLEOTIDE SEQUENCE [LARGE SCALE GENOMIC DNA]</scope>
    <source>
        <strain evidence="2 5">H1892</strain>
        <strain evidence="3">H2381</strain>
    </source>
</reference>
<evidence type="ECO:0000313" key="2">
    <source>
        <dbReference type="EMBL" id="OWJ80051.1"/>
    </source>
</evidence>
<dbReference type="SUPFAM" id="SSF56563">
    <property type="entry name" value="Major capsid protein gp5"/>
    <property type="match status" value="1"/>
</dbReference>
<evidence type="ECO:0000313" key="4">
    <source>
        <dbReference type="Proteomes" id="UP000196640"/>
    </source>
</evidence>
<dbReference type="EMBL" id="NIPX01000029">
    <property type="protein sequence ID" value="OWJ82088.1"/>
    <property type="molecule type" value="Genomic_DNA"/>
</dbReference>
<keyword evidence="5" id="KW-1185">Reference proteome</keyword>
<dbReference type="Proteomes" id="UP000196640">
    <property type="component" value="Unassembled WGS sequence"/>
</dbReference>
<comment type="subcellular location">
    <subcellularLocation>
        <location evidence="1">Virion</location>
    </subcellularLocation>
</comment>
<dbReference type="STRING" id="366616.CG51_07130"/>